<dbReference type="UniPathway" id="UPA00071"/>
<dbReference type="InterPro" id="IPR001303">
    <property type="entry name" value="Aldolase_II/adducin_N"/>
</dbReference>
<comment type="caution">
    <text evidence="4">The sequence shown here is derived from an EMBL/GenBank/DDBJ whole genome shotgun (WGS) entry which is preliminary data.</text>
</comment>
<dbReference type="Gene3D" id="3.40.225.10">
    <property type="entry name" value="Class II aldolase/adducin N-terminal domain"/>
    <property type="match status" value="1"/>
</dbReference>
<feature type="domain" description="Class II aldolase/adducin N-terminal" evidence="3">
    <location>
        <begin position="11"/>
        <end position="183"/>
    </location>
</feature>
<reference evidence="4" key="1">
    <citation type="journal article" date="2020" name="bioRxiv">
        <title>A rank-normalized archaeal taxonomy based on genome phylogeny resolves widespread incomplete and uneven classifications.</title>
        <authorList>
            <person name="Rinke C."/>
            <person name="Chuvochina M."/>
            <person name="Mussig A.J."/>
            <person name="Chaumeil P.-A."/>
            <person name="Waite D.W."/>
            <person name="Whitman W.B."/>
            <person name="Parks D.H."/>
            <person name="Hugenholtz P."/>
        </authorList>
    </citation>
    <scope>NUCLEOTIDE SEQUENCE</scope>
    <source>
        <strain evidence="4">UBA12518</strain>
    </source>
</reference>
<dbReference type="SMART" id="SM01007">
    <property type="entry name" value="Aldolase_II"/>
    <property type="match status" value="1"/>
</dbReference>
<evidence type="ECO:0000313" key="4">
    <source>
        <dbReference type="EMBL" id="HIH69187.1"/>
    </source>
</evidence>
<dbReference type="GO" id="GO:0005829">
    <property type="term" value="C:cytosol"/>
    <property type="evidence" value="ECO:0007669"/>
    <property type="project" value="TreeGrafter"/>
</dbReference>
<keyword evidence="2 4" id="KW-0456">Lyase</keyword>
<dbReference type="EC" id="4.1.2.17" evidence="4"/>
<dbReference type="Proteomes" id="UP000600363">
    <property type="component" value="Unassembled WGS sequence"/>
</dbReference>
<dbReference type="GO" id="GO:0008738">
    <property type="term" value="F:L-fuculose-phosphate aldolase activity"/>
    <property type="evidence" value="ECO:0007669"/>
    <property type="project" value="UniProtKB-EC"/>
</dbReference>
<dbReference type="InterPro" id="IPR050197">
    <property type="entry name" value="Aldolase_class_II_sugar_metab"/>
</dbReference>
<evidence type="ECO:0000313" key="5">
    <source>
        <dbReference type="Proteomes" id="UP000600363"/>
    </source>
</evidence>
<accession>A0A832RTT7</accession>
<evidence type="ECO:0000256" key="1">
    <source>
        <dbReference type="ARBA" id="ARBA00022723"/>
    </source>
</evidence>
<dbReference type="PANTHER" id="PTHR22789">
    <property type="entry name" value="FUCULOSE PHOSPHATE ALDOLASE"/>
    <property type="match status" value="1"/>
</dbReference>
<name>A0A832RTT7_9EURY</name>
<dbReference type="Pfam" id="PF00596">
    <property type="entry name" value="Aldolase_II"/>
    <property type="match status" value="1"/>
</dbReference>
<dbReference type="AlphaFoldDB" id="A0A832RTT7"/>
<keyword evidence="1" id="KW-0479">Metal-binding</keyword>
<proteinExistence type="predicted"/>
<sequence>MERDVGNAEIDVLIDVGRRLVERGYTDSFFGNISFRDGESMYITPRGSALERIHREDVVEVPLSGTYDERASSETPAHRYIYTHTDATAIVHAHPFFCVLCSFLVPDALESRTSEGRLFLPTLAFCEDAAGTETLGMNVVRACTQHHTHVAIARGHGIFALAHSLEQAYLYCVVAEHECRLWYHLSTAGLEQRH</sequence>
<evidence type="ECO:0000259" key="3">
    <source>
        <dbReference type="SMART" id="SM01007"/>
    </source>
</evidence>
<organism evidence="4 5">
    <name type="scientific">Methermicoccus shengliensis</name>
    <dbReference type="NCBI Taxonomy" id="660064"/>
    <lineage>
        <taxon>Archaea</taxon>
        <taxon>Methanobacteriati</taxon>
        <taxon>Methanobacteriota</taxon>
        <taxon>Stenosarchaea group</taxon>
        <taxon>Methanomicrobia</taxon>
        <taxon>Methanosarcinales</taxon>
        <taxon>Methermicoccaceae</taxon>
        <taxon>Methermicoccus</taxon>
    </lineage>
</organism>
<protein>
    <submittedName>
        <fullName evidence="4">Fuculose phosphate aldolase</fullName>
        <ecNumber evidence="4">4.1.2.17</ecNumber>
    </submittedName>
</protein>
<dbReference type="GO" id="GO:0046872">
    <property type="term" value="F:metal ion binding"/>
    <property type="evidence" value="ECO:0007669"/>
    <property type="project" value="UniProtKB-KW"/>
</dbReference>
<dbReference type="PANTHER" id="PTHR22789:SF0">
    <property type="entry name" value="3-OXO-TETRONATE 4-PHOSPHATE DECARBOXYLASE-RELATED"/>
    <property type="match status" value="1"/>
</dbReference>
<dbReference type="GO" id="GO:0019323">
    <property type="term" value="P:pentose catabolic process"/>
    <property type="evidence" value="ECO:0007669"/>
    <property type="project" value="TreeGrafter"/>
</dbReference>
<dbReference type="SUPFAM" id="SSF53639">
    <property type="entry name" value="AraD/HMP-PK domain-like"/>
    <property type="match status" value="1"/>
</dbReference>
<dbReference type="InterPro" id="IPR036409">
    <property type="entry name" value="Aldolase_II/adducin_N_sf"/>
</dbReference>
<dbReference type="EMBL" id="DUIH01000003">
    <property type="protein sequence ID" value="HIH69187.1"/>
    <property type="molecule type" value="Genomic_DNA"/>
</dbReference>
<gene>
    <name evidence="4" type="ORF">HA299_00980</name>
</gene>
<evidence type="ECO:0000256" key="2">
    <source>
        <dbReference type="ARBA" id="ARBA00023239"/>
    </source>
</evidence>
<dbReference type="RefSeq" id="WP_052353355.1">
    <property type="nucleotide sequence ID" value="NZ_DUIH01000003.1"/>
</dbReference>